<dbReference type="GeneID" id="98282785"/>
<gene>
    <name evidence="1" type="ORF">BV82_1393</name>
</gene>
<keyword evidence="2" id="KW-1185">Reference proteome</keyword>
<dbReference type="InterPro" id="IPR011989">
    <property type="entry name" value="ARM-like"/>
</dbReference>
<dbReference type="RefSeq" id="WP_036994686.1">
    <property type="nucleotide sequence ID" value="NZ_CP071706.1"/>
</dbReference>
<proteinExistence type="predicted"/>
<dbReference type="KEGG" id="pdw:BV82_1393"/>
<dbReference type="SUPFAM" id="SSF48371">
    <property type="entry name" value="ARM repeat"/>
    <property type="match status" value="1"/>
</dbReference>
<sequence>MDWKALENSLVDSARATLEALLADGVAPLYGAAFHASYREEERVIDLPSFAANSLAALDEDHPRRKQQGFWGVQWNPADWRWDWLLEDYGNAALNALDEPLQAYANRAGPDAWQAAEQRFLRTVARAAKALNRIYARDPRVAKDFIVFFHDEYGGPELAAKSLSPRQFVHHFPEQDATEQERRRVATLAEDQQVSYYLNCLSRPQAIDGEEASRWLIGRGRSATAALVHTLQNGPQRWRAAMILGLAGVAEAAAIDALRLQVVNGKDPSTRRWSASALGYLGDFDWLLAQAADAQLANLSVAGCCASLRAFRDQGAQRLVLDYRPLETLLQRYPQCATEAEETIKPGSSYCTIDTSDIDEAVRGLTSEHVAIRRHAACVLNNRRLGKRKLAAALAALQECLKDADPKVAYLAGLTLESLQH</sequence>
<reference evidence="1 2" key="2">
    <citation type="journal article" date="2016" name="Front. Microbiol.">
        <title>When Genome-Based Approach Meets the 'Old but Good': Revealing Genes Involved in the Antibacterial Activity of Pseudomonas sp. P482 against Soft Rot Pathogens.</title>
        <authorList>
            <person name="Krzyzanowska D.M."/>
            <person name="Ossowicki A."/>
            <person name="Rajewska M."/>
            <person name="Maciag T."/>
            <person name="Jablonska M."/>
            <person name="Obuchowski M."/>
            <person name="Heeb S."/>
            <person name="Jafra S."/>
        </authorList>
    </citation>
    <scope>NUCLEOTIDE SEQUENCE [LARGE SCALE GENOMIC DNA]</scope>
    <source>
        <strain evidence="1 2">P482</strain>
    </source>
</reference>
<organism evidence="1 2">
    <name type="scientific">Pseudomonas donghuensis</name>
    <dbReference type="NCBI Taxonomy" id="1163398"/>
    <lineage>
        <taxon>Bacteria</taxon>
        <taxon>Pseudomonadati</taxon>
        <taxon>Pseudomonadota</taxon>
        <taxon>Gammaproteobacteria</taxon>
        <taxon>Pseudomonadales</taxon>
        <taxon>Pseudomonadaceae</taxon>
        <taxon>Pseudomonas</taxon>
    </lineage>
</organism>
<evidence type="ECO:0000313" key="1">
    <source>
        <dbReference type="EMBL" id="KDO00939.1"/>
    </source>
</evidence>
<dbReference type="Pfam" id="PF14136">
    <property type="entry name" value="DUF4303"/>
    <property type="match status" value="1"/>
</dbReference>
<dbReference type="Gene3D" id="1.25.10.10">
    <property type="entry name" value="Leucine-rich Repeat Variant"/>
    <property type="match status" value="1"/>
</dbReference>
<dbReference type="InterPro" id="IPR016024">
    <property type="entry name" value="ARM-type_fold"/>
</dbReference>
<dbReference type="EMBL" id="CP071706">
    <property type="protein sequence ID" value="KDO00939.1"/>
    <property type="molecule type" value="Genomic_DNA"/>
</dbReference>
<dbReference type="InterPro" id="IPR025409">
    <property type="entry name" value="DUF4303"/>
</dbReference>
<accession>A0AAP0SLL0</accession>
<dbReference type="AlphaFoldDB" id="A0AAP0SLL0"/>
<name>A0AAP0SLL0_9PSED</name>
<protein>
    <submittedName>
        <fullName evidence="1">DUF4303 domain-containing protein</fullName>
    </submittedName>
</protein>
<evidence type="ECO:0000313" key="2">
    <source>
        <dbReference type="Proteomes" id="UP000027121"/>
    </source>
</evidence>
<reference evidence="1 2" key="1">
    <citation type="journal article" date="2014" name="Genome Announc.">
        <title>Genome Sequence of Pseudomonas sp. Strain P482, a Tomato Rhizosphere Isolate with Broad-Spectrum Antimicrobial Activity.</title>
        <authorList>
            <person name="Krzyzanowska D.M."/>
            <person name="Ossowicki A."/>
            <person name="Jafra S."/>
        </authorList>
    </citation>
    <scope>NUCLEOTIDE SEQUENCE [LARGE SCALE GENOMIC DNA]</scope>
    <source>
        <strain evidence="1 2">P482</strain>
    </source>
</reference>
<dbReference type="Proteomes" id="UP000027121">
    <property type="component" value="Chromosome"/>
</dbReference>